<name>A0A5J4Q5Q1_9ZZZZ</name>
<evidence type="ECO:0000313" key="1">
    <source>
        <dbReference type="EMBL" id="KAA6316310.1"/>
    </source>
</evidence>
<dbReference type="EMBL" id="SNRY01004927">
    <property type="protein sequence ID" value="KAA6316310.1"/>
    <property type="molecule type" value="Genomic_DNA"/>
</dbReference>
<gene>
    <name evidence="1" type="ORF">EZS27_033363</name>
</gene>
<protein>
    <submittedName>
        <fullName evidence="1">Uncharacterized protein</fullName>
    </submittedName>
</protein>
<comment type="caution">
    <text evidence="1">The sequence shown here is derived from an EMBL/GenBank/DDBJ whole genome shotgun (WGS) entry which is preliminary data.</text>
</comment>
<dbReference type="AlphaFoldDB" id="A0A5J4Q5Q1"/>
<reference evidence="1" key="1">
    <citation type="submission" date="2019-03" db="EMBL/GenBank/DDBJ databases">
        <title>Single cell metagenomics reveals metabolic interactions within the superorganism composed of flagellate Streblomastix strix and complex community of Bacteroidetes bacteria on its surface.</title>
        <authorList>
            <person name="Treitli S.C."/>
            <person name="Kolisko M."/>
            <person name="Husnik F."/>
            <person name="Keeling P."/>
            <person name="Hampl V."/>
        </authorList>
    </citation>
    <scope>NUCLEOTIDE SEQUENCE</scope>
    <source>
        <strain evidence="1">STM</strain>
    </source>
</reference>
<proteinExistence type="predicted"/>
<feature type="non-terminal residue" evidence="1">
    <location>
        <position position="1"/>
    </location>
</feature>
<accession>A0A5J4Q5Q1</accession>
<sequence length="35" mass="3886">TKDKPDTDNELKYQCGFAKQISRPFAAFAPVDRGA</sequence>
<organism evidence="1">
    <name type="scientific">termite gut metagenome</name>
    <dbReference type="NCBI Taxonomy" id="433724"/>
    <lineage>
        <taxon>unclassified sequences</taxon>
        <taxon>metagenomes</taxon>
        <taxon>organismal metagenomes</taxon>
    </lineage>
</organism>